<evidence type="ECO:0000313" key="3">
    <source>
        <dbReference type="EMBL" id="AJQ21517.1"/>
    </source>
</evidence>
<keyword evidence="1" id="KW-0732">Signal</keyword>
<dbReference type="PROSITE" id="PS51412">
    <property type="entry name" value="MACPF_2"/>
    <property type="match status" value="1"/>
</dbReference>
<feature type="signal peptide" evidence="1">
    <location>
        <begin position="1"/>
        <end position="17"/>
    </location>
</feature>
<organism evidence="3">
    <name type="scientific">Mytilus galloprovincialis</name>
    <name type="common">Mediterranean mussel</name>
    <dbReference type="NCBI Taxonomy" id="29158"/>
    <lineage>
        <taxon>Eukaryota</taxon>
        <taxon>Metazoa</taxon>
        <taxon>Spiralia</taxon>
        <taxon>Lophotrochozoa</taxon>
        <taxon>Mollusca</taxon>
        <taxon>Bivalvia</taxon>
        <taxon>Autobranchia</taxon>
        <taxon>Pteriomorphia</taxon>
        <taxon>Mytilida</taxon>
        <taxon>Mytiloidea</taxon>
        <taxon>Mytilidae</taxon>
        <taxon>Mytilinae</taxon>
        <taxon>Mytilus</taxon>
    </lineage>
</organism>
<name>A0A0C5PRK6_MYTGA</name>
<evidence type="ECO:0000256" key="1">
    <source>
        <dbReference type="SAM" id="SignalP"/>
    </source>
</evidence>
<feature type="chain" id="PRO_5002181168" evidence="1">
    <location>
        <begin position="18"/>
        <end position="554"/>
    </location>
</feature>
<reference evidence="3" key="1">
    <citation type="journal article" date="2015" name="Fish Shellfish Immunol.">
        <title>An updated molecular basis for mussel immunity.</title>
        <authorList>
            <person name="Gerdol M."/>
            <person name="Venier P."/>
        </authorList>
    </citation>
    <scope>NUCLEOTIDE SEQUENCE</scope>
</reference>
<dbReference type="PANTHER" id="PTHR19324:SF33">
    <property type="entry name" value="MUCIN-5AC"/>
    <property type="match status" value="1"/>
</dbReference>
<dbReference type="InterPro" id="IPR020864">
    <property type="entry name" value="MACPF"/>
</dbReference>
<sequence length="554" mass="62383">MFLIFTTFSLLLPICSCSTLDDSKLLGLGYDLLRANPEGGRFSTSGLDPGIKPTRQILQIDDTNKKYVIRVDNVTSCKNHTTYEYFSDAKDKQEYLLQDYVTGGDGDMLIRPYAFMAGYALRDASKPNAITVDKITVCNRGRSRYAMPPAYPSYHKLNDEFISAACALPNSYDANTYNRFLKDWGTHVIIEVETGTKSVSQYDISAARVAEVLLKKYANPHIWKVVLVRDDGSMAYFNTSNLLTADLESLTTGVSPKSLIVGGMGISEPLEFHLMSIVRFFEADFWTNENQQDGICPSNMHRNASLIKQNLLKAMKEYPSSYSIMSTPSALTHTLNVPLIWPTGTFSLYQPVSGCPHSHTWFSSGWITQDTEDTTMATSYSSGHHFFTGTLNKQDSKFYFCTHTSSMKGAYFRNWPAGNYCILKYGPCPTGFDEGYIHWDDENDNNGNSAGGTLPNGTYGHDTDIYYCCRSDGPIADKIFLPIDKPFYLMRYTSGCQQVYGMVVREEYFQFDDENTNNRDSCSGAHPYDTGCNNDHMLYFCYYEIDRQNPAVFG</sequence>
<dbReference type="InterPro" id="IPR031569">
    <property type="entry name" value="ApeC"/>
</dbReference>
<proteinExistence type="evidence at transcript level"/>
<protein>
    <submittedName>
        <fullName evidence="3">MACPF domain-containing protein 2</fullName>
    </submittedName>
</protein>
<dbReference type="Pfam" id="PF16977">
    <property type="entry name" value="ApeC"/>
    <property type="match status" value="1"/>
</dbReference>
<dbReference type="EMBL" id="KP125922">
    <property type="protein sequence ID" value="AJQ21517.1"/>
    <property type="molecule type" value="mRNA"/>
</dbReference>
<dbReference type="PANTHER" id="PTHR19324">
    <property type="entry name" value="PERFORIN-LIKE PROTEIN 1"/>
    <property type="match status" value="1"/>
</dbReference>
<dbReference type="AlphaFoldDB" id="A0A0C5PRK6"/>
<feature type="domain" description="MACPF" evidence="2">
    <location>
        <begin position="8"/>
        <end position="339"/>
    </location>
</feature>
<accession>A0A0C5PRK6</accession>
<dbReference type="Pfam" id="PF01823">
    <property type="entry name" value="MACPF"/>
    <property type="match status" value="1"/>
</dbReference>
<evidence type="ECO:0000259" key="2">
    <source>
        <dbReference type="PROSITE" id="PS51412"/>
    </source>
</evidence>